<dbReference type="Pfam" id="PF00226">
    <property type="entry name" value="DnaJ"/>
    <property type="match status" value="1"/>
</dbReference>
<dbReference type="SMART" id="SM00028">
    <property type="entry name" value="TPR"/>
    <property type="match status" value="3"/>
</dbReference>
<dbReference type="InterPro" id="IPR011990">
    <property type="entry name" value="TPR-like_helical_dom_sf"/>
</dbReference>
<dbReference type="AlphaFoldDB" id="A0A558BXQ6"/>
<evidence type="ECO:0000256" key="2">
    <source>
        <dbReference type="SAM" id="Phobius"/>
    </source>
</evidence>
<dbReference type="PANTHER" id="PTHR44200:SF1">
    <property type="entry name" value="DNAJ HOMOLOG SUBFAMILY C MEMBER 7"/>
    <property type="match status" value="1"/>
</dbReference>
<organism evidence="4 5">
    <name type="scientific">Hymenobacter setariae</name>
    <dbReference type="NCBI Taxonomy" id="2594794"/>
    <lineage>
        <taxon>Bacteria</taxon>
        <taxon>Pseudomonadati</taxon>
        <taxon>Bacteroidota</taxon>
        <taxon>Cytophagia</taxon>
        <taxon>Cytophagales</taxon>
        <taxon>Hymenobacteraceae</taxon>
        <taxon>Hymenobacter</taxon>
    </lineage>
</organism>
<keyword evidence="2" id="KW-1133">Transmembrane helix</keyword>
<reference evidence="4 5" key="1">
    <citation type="submission" date="2019-07" db="EMBL/GenBank/DDBJ databases">
        <title>Hymenobacter sp. straun FUR1 Genome sequencing and assembly.</title>
        <authorList>
            <person name="Chhetri G."/>
        </authorList>
    </citation>
    <scope>NUCLEOTIDE SEQUENCE [LARGE SCALE GENOMIC DNA]</scope>
    <source>
        <strain evidence="4 5">Fur1</strain>
    </source>
</reference>
<dbReference type="CDD" id="cd06257">
    <property type="entry name" value="DnaJ"/>
    <property type="match status" value="1"/>
</dbReference>
<proteinExistence type="predicted"/>
<dbReference type="SUPFAM" id="SSF46565">
    <property type="entry name" value="Chaperone J-domain"/>
    <property type="match status" value="1"/>
</dbReference>
<name>A0A558BXQ6_9BACT</name>
<dbReference type="InterPro" id="IPR019734">
    <property type="entry name" value="TPR_rpt"/>
</dbReference>
<dbReference type="PANTHER" id="PTHR44200">
    <property type="entry name" value="DNAJ HOMOLOG SUBFAMILY C MEMBER 7"/>
    <property type="match status" value="1"/>
</dbReference>
<evidence type="ECO:0000313" key="4">
    <source>
        <dbReference type="EMBL" id="TVT41296.1"/>
    </source>
</evidence>
<accession>A0A558BXQ6</accession>
<feature type="region of interest" description="Disordered" evidence="1">
    <location>
        <begin position="80"/>
        <end position="123"/>
    </location>
</feature>
<dbReference type="OrthoDB" id="9779889at2"/>
<dbReference type="EMBL" id="VMRJ01000002">
    <property type="protein sequence ID" value="TVT41296.1"/>
    <property type="molecule type" value="Genomic_DNA"/>
</dbReference>
<dbReference type="SUPFAM" id="SSF48452">
    <property type="entry name" value="TPR-like"/>
    <property type="match status" value="1"/>
</dbReference>
<keyword evidence="2" id="KW-0472">Membrane</keyword>
<evidence type="ECO:0000313" key="5">
    <source>
        <dbReference type="Proteomes" id="UP000317624"/>
    </source>
</evidence>
<dbReference type="InterPro" id="IPR001623">
    <property type="entry name" value="DnaJ_domain"/>
</dbReference>
<keyword evidence="5" id="KW-1185">Reference proteome</keyword>
<evidence type="ECO:0000259" key="3">
    <source>
        <dbReference type="PROSITE" id="PS50076"/>
    </source>
</evidence>
<dbReference type="Gene3D" id="1.10.287.110">
    <property type="entry name" value="DnaJ domain"/>
    <property type="match status" value="1"/>
</dbReference>
<dbReference type="Gene3D" id="1.25.40.10">
    <property type="entry name" value="Tetratricopeptide repeat domain"/>
    <property type="match status" value="3"/>
</dbReference>
<feature type="domain" description="J" evidence="3">
    <location>
        <begin position="4"/>
        <end position="69"/>
    </location>
</feature>
<keyword evidence="2" id="KW-0812">Transmembrane</keyword>
<evidence type="ECO:0000256" key="1">
    <source>
        <dbReference type="SAM" id="MobiDB-lite"/>
    </source>
</evidence>
<dbReference type="Proteomes" id="UP000317624">
    <property type="component" value="Unassembled WGS sequence"/>
</dbReference>
<protein>
    <recommendedName>
        <fullName evidence="3">J domain-containing protein</fullName>
    </recommendedName>
</protein>
<sequence>MSQNHYQVLGVPATASAEVIKQAYRRLANQLHPDKHGGDPRHEEQFKAVAAAYRVLSDPGRRAQYDLQLQQAAQYADNQRRAAAEAAASGPSVYHMPPPMATRPLRTRPPAGSRERHYQQRTPRQQVRFNRQDFWLVAAITGLIFLFGISAKVVMDRVAAGVNYDDARKAFAQGQWSTAYSYLDQAIAFREDYTSALRLRGQLAEDINHDYATARADYQAALLASADGTDPLPTPETARVLYRLGRCQVVLHQPTEAERSYSQALRLDTTLAEAYLARGENRLLDLRRPRPALADLRQGHRQYQRLGRAVPLSYLQAEGAALAHLGRYADARTTYFQALESKPEDGRTLFLLGRLAQQMGDSASGCAFFQRGAVAGYGYAVQAASACQ</sequence>
<feature type="transmembrane region" description="Helical" evidence="2">
    <location>
        <begin position="134"/>
        <end position="155"/>
    </location>
</feature>
<dbReference type="InterPro" id="IPR036869">
    <property type="entry name" value="J_dom_sf"/>
</dbReference>
<dbReference type="RefSeq" id="WP_144846043.1">
    <property type="nucleotide sequence ID" value="NZ_VMRJ01000002.1"/>
</dbReference>
<dbReference type="PRINTS" id="PR00625">
    <property type="entry name" value="JDOMAIN"/>
</dbReference>
<dbReference type="SMART" id="SM00271">
    <property type="entry name" value="DnaJ"/>
    <property type="match status" value="1"/>
</dbReference>
<dbReference type="PROSITE" id="PS50076">
    <property type="entry name" value="DNAJ_2"/>
    <property type="match status" value="1"/>
</dbReference>
<gene>
    <name evidence="4" type="ORF">FNT36_07520</name>
</gene>
<comment type="caution">
    <text evidence="4">The sequence shown here is derived from an EMBL/GenBank/DDBJ whole genome shotgun (WGS) entry which is preliminary data.</text>
</comment>
<dbReference type="InterPro" id="IPR052758">
    <property type="entry name" value="SRC_co-chaperone"/>
</dbReference>